<protein>
    <recommendedName>
        <fullName evidence="4">N-acetyltransferase domain-containing protein</fullName>
    </recommendedName>
</protein>
<feature type="compositionally biased region" description="Polar residues" evidence="1">
    <location>
        <begin position="121"/>
        <end position="134"/>
    </location>
</feature>
<dbReference type="InterPro" id="IPR016181">
    <property type="entry name" value="Acyl_CoA_acyltransferase"/>
</dbReference>
<sequence length="713" mass="79787">MAHFASVPRDAIYGNGHWQAKPESTTKESAGGKADTLTWQQKNNFGNLNSRKRPGRKSQKWLPLDLDAQAKPTTPNPTASEGAWGDPFASASFGAFGIALSPAAAPSKPDNSKPSEPASPQPASNTKKQQQDSNCPKRKSRRQKPNKRQNMATPHDPGFIPPHLRKRTGAEPRAIAQGTSRLSNPTGNDGSPTTPKPTRNPKDPRPKSPPSPPVSSPALPLGEFSAAVLEQWEDPKPETPAASKQKNSRWARNIPRNKWPKASEMRPRPDDQESDGGVSFKSNSNGDPDYDVKKLMAWNGDWLPPPEEWSARKSFADRHFGASIEKWINGHRQEPTAIDTSASDFIGRPVLGELVITHGGESWGQKVINCDIAPRCWIPIQIEGQAPQQFWSSFATRAPQALSDIDLDDREAWWESYPASGHALAPVTVPDAAIDEDDPENNVPSIGLTSEQGLRKFLMRREEGERRKRERQNRPTPAYSPPSDYQAPPDRRLQPSVNIYLRPVIARDATDIAVIYNHYVRETIFANEFTDRSPIDMLNRINDVKSAGLPFIVAVDRGNPYKCKSKGNSERVVGYCSLDDYCDAGSMYRFTFELDLYVHPDFLRKSVAKCLIDKVLEMSNTGYNARGGYSWINNSDYLKHGPTRRIKCINANVAHKHKADMDWMTKFMDEYQFKRSGHLKRMGYKKGDVVDLTVYQHFTLEDINPDHRPTVPL</sequence>
<proteinExistence type="predicted"/>
<name>A0A2T2P998_CORCC</name>
<evidence type="ECO:0008006" key="4">
    <source>
        <dbReference type="Google" id="ProtNLM"/>
    </source>
</evidence>
<evidence type="ECO:0000313" key="2">
    <source>
        <dbReference type="EMBL" id="PSN74215.1"/>
    </source>
</evidence>
<dbReference type="Gene3D" id="3.40.630.30">
    <property type="match status" value="1"/>
</dbReference>
<feature type="compositionally biased region" description="Basic residues" evidence="1">
    <location>
        <begin position="50"/>
        <end position="59"/>
    </location>
</feature>
<reference evidence="2 3" key="1">
    <citation type="journal article" date="2018" name="Front. Microbiol.">
        <title>Genome-Wide Analysis of Corynespora cassiicola Leaf Fall Disease Putative Effectors.</title>
        <authorList>
            <person name="Lopez D."/>
            <person name="Ribeiro S."/>
            <person name="Label P."/>
            <person name="Fumanal B."/>
            <person name="Venisse J.S."/>
            <person name="Kohler A."/>
            <person name="de Oliveira R.R."/>
            <person name="Labutti K."/>
            <person name="Lipzen A."/>
            <person name="Lail K."/>
            <person name="Bauer D."/>
            <person name="Ohm R.A."/>
            <person name="Barry K.W."/>
            <person name="Spatafora J."/>
            <person name="Grigoriev I.V."/>
            <person name="Martin F.M."/>
            <person name="Pujade-Renaud V."/>
        </authorList>
    </citation>
    <scope>NUCLEOTIDE SEQUENCE [LARGE SCALE GENOMIC DNA]</scope>
    <source>
        <strain evidence="2 3">Philippines</strain>
    </source>
</reference>
<feature type="region of interest" description="Disordered" evidence="1">
    <location>
        <begin position="1"/>
        <end position="88"/>
    </location>
</feature>
<gene>
    <name evidence="2" type="ORF">BS50DRAFT_627562</name>
</gene>
<evidence type="ECO:0000256" key="1">
    <source>
        <dbReference type="SAM" id="MobiDB-lite"/>
    </source>
</evidence>
<dbReference type="OrthoDB" id="2129362at2759"/>
<keyword evidence="3" id="KW-1185">Reference proteome</keyword>
<dbReference type="AlphaFoldDB" id="A0A2T2P998"/>
<feature type="compositionally biased region" description="Basic and acidic residues" evidence="1">
    <location>
        <begin position="261"/>
        <end position="271"/>
    </location>
</feature>
<dbReference type="Proteomes" id="UP000240883">
    <property type="component" value="Unassembled WGS sequence"/>
</dbReference>
<feature type="compositionally biased region" description="Polar residues" evidence="1">
    <location>
        <begin position="37"/>
        <end position="49"/>
    </location>
</feature>
<feature type="region of interest" description="Disordered" evidence="1">
    <location>
        <begin position="461"/>
        <end position="492"/>
    </location>
</feature>
<dbReference type="SUPFAM" id="SSF55729">
    <property type="entry name" value="Acyl-CoA N-acyltransferases (Nat)"/>
    <property type="match status" value="1"/>
</dbReference>
<dbReference type="EMBL" id="KZ678128">
    <property type="protein sequence ID" value="PSN74215.1"/>
    <property type="molecule type" value="Genomic_DNA"/>
</dbReference>
<feature type="compositionally biased region" description="Basic residues" evidence="1">
    <location>
        <begin position="136"/>
        <end position="147"/>
    </location>
</feature>
<dbReference type="CDD" id="cd04301">
    <property type="entry name" value="NAT_SF"/>
    <property type="match status" value="1"/>
</dbReference>
<accession>A0A2T2P998</accession>
<organism evidence="2 3">
    <name type="scientific">Corynespora cassiicola Philippines</name>
    <dbReference type="NCBI Taxonomy" id="1448308"/>
    <lineage>
        <taxon>Eukaryota</taxon>
        <taxon>Fungi</taxon>
        <taxon>Dikarya</taxon>
        <taxon>Ascomycota</taxon>
        <taxon>Pezizomycotina</taxon>
        <taxon>Dothideomycetes</taxon>
        <taxon>Pleosporomycetidae</taxon>
        <taxon>Pleosporales</taxon>
        <taxon>Corynesporascaceae</taxon>
        <taxon>Corynespora</taxon>
    </lineage>
</organism>
<evidence type="ECO:0000313" key="3">
    <source>
        <dbReference type="Proteomes" id="UP000240883"/>
    </source>
</evidence>
<feature type="region of interest" description="Disordered" evidence="1">
    <location>
        <begin position="101"/>
        <end position="286"/>
    </location>
</feature>
<feature type="compositionally biased region" description="Polar residues" evidence="1">
    <location>
        <begin position="177"/>
        <end position="197"/>
    </location>
</feature>